<keyword evidence="5" id="KW-0479">Metal-binding</keyword>
<dbReference type="Pfam" id="PF13359">
    <property type="entry name" value="DDE_Tnp_4"/>
    <property type="match status" value="1"/>
</dbReference>
<evidence type="ECO:0000259" key="9">
    <source>
        <dbReference type="Pfam" id="PF13359"/>
    </source>
</evidence>
<feature type="compositionally biased region" description="Acidic residues" evidence="8">
    <location>
        <begin position="405"/>
        <end position="427"/>
    </location>
</feature>
<proteinExistence type="inferred from homology"/>
<keyword evidence="7" id="KW-0539">Nucleus</keyword>
<gene>
    <name evidence="10" type="ORF">KUF71_008826</name>
</gene>
<organism evidence="10 11">
    <name type="scientific">Frankliniella fusca</name>
    <dbReference type="NCBI Taxonomy" id="407009"/>
    <lineage>
        <taxon>Eukaryota</taxon>
        <taxon>Metazoa</taxon>
        <taxon>Ecdysozoa</taxon>
        <taxon>Arthropoda</taxon>
        <taxon>Hexapoda</taxon>
        <taxon>Insecta</taxon>
        <taxon>Pterygota</taxon>
        <taxon>Neoptera</taxon>
        <taxon>Paraneoptera</taxon>
        <taxon>Thysanoptera</taxon>
        <taxon>Terebrantia</taxon>
        <taxon>Thripoidea</taxon>
        <taxon>Thripidae</taxon>
        <taxon>Frankliniella</taxon>
    </lineage>
</organism>
<dbReference type="AlphaFoldDB" id="A0AAE1LI99"/>
<feature type="domain" description="DDE Tnp4" evidence="9">
    <location>
        <begin position="226"/>
        <end position="380"/>
    </location>
</feature>
<comment type="subcellular location">
    <subcellularLocation>
        <location evidence="2">Nucleus</location>
    </subcellularLocation>
</comment>
<feature type="non-terminal residue" evidence="10">
    <location>
        <position position="1"/>
    </location>
</feature>
<dbReference type="Proteomes" id="UP001219518">
    <property type="component" value="Unassembled WGS sequence"/>
</dbReference>
<reference evidence="10" key="2">
    <citation type="journal article" date="2023" name="BMC Genomics">
        <title>Pest status, molecular evolution, and epigenetic factors derived from the genome assembly of Frankliniella fusca, a thysanopteran phytovirus vector.</title>
        <authorList>
            <person name="Catto M.A."/>
            <person name="Labadie P.E."/>
            <person name="Jacobson A.L."/>
            <person name="Kennedy G.G."/>
            <person name="Srinivasan R."/>
            <person name="Hunt B.G."/>
        </authorList>
    </citation>
    <scope>NUCLEOTIDE SEQUENCE</scope>
    <source>
        <strain evidence="10">PL_HMW_Pooled</strain>
    </source>
</reference>
<keyword evidence="6" id="KW-0378">Hydrolase</keyword>
<accession>A0AAE1LI99</accession>
<feature type="region of interest" description="Disordered" evidence="8">
    <location>
        <begin position="405"/>
        <end position="435"/>
    </location>
</feature>
<protein>
    <submittedName>
        <fullName evidence="10">Protein ALP1-like</fullName>
    </submittedName>
</protein>
<dbReference type="EMBL" id="JAHWGI010000981">
    <property type="protein sequence ID" value="KAK3919699.1"/>
    <property type="molecule type" value="Genomic_DNA"/>
</dbReference>
<dbReference type="PANTHER" id="PTHR22930:SF85">
    <property type="entry name" value="GH03217P-RELATED"/>
    <property type="match status" value="1"/>
</dbReference>
<dbReference type="GO" id="GO:0004518">
    <property type="term" value="F:nuclease activity"/>
    <property type="evidence" value="ECO:0007669"/>
    <property type="project" value="UniProtKB-KW"/>
</dbReference>
<dbReference type="InterPro" id="IPR045249">
    <property type="entry name" value="HARBI1-like"/>
</dbReference>
<comment type="cofactor">
    <cofactor evidence="1">
        <name>a divalent metal cation</name>
        <dbReference type="ChEBI" id="CHEBI:60240"/>
    </cofactor>
</comment>
<name>A0AAE1LI99_9NEOP</name>
<evidence type="ECO:0000313" key="11">
    <source>
        <dbReference type="Proteomes" id="UP001219518"/>
    </source>
</evidence>
<dbReference type="GO" id="GO:0005634">
    <property type="term" value="C:nucleus"/>
    <property type="evidence" value="ECO:0007669"/>
    <property type="project" value="UniProtKB-SubCell"/>
</dbReference>
<evidence type="ECO:0000256" key="8">
    <source>
        <dbReference type="SAM" id="MobiDB-lite"/>
    </source>
</evidence>
<comment type="similarity">
    <text evidence="3">Belongs to the HARBI1 family.</text>
</comment>
<keyword evidence="11" id="KW-1185">Reference proteome</keyword>
<evidence type="ECO:0000256" key="6">
    <source>
        <dbReference type="ARBA" id="ARBA00022801"/>
    </source>
</evidence>
<reference evidence="10" key="1">
    <citation type="submission" date="2021-07" db="EMBL/GenBank/DDBJ databases">
        <authorList>
            <person name="Catto M.A."/>
            <person name="Jacobson A."/>
            <person name="Kennedy G."/>
            <person name="Labadie P."/>
            <person name="Hunt B.G."/>
            <person name="Srinivasan R."/>
        </authorList>
    </citation>
    <scope>NUCLEOTIDE SEQUENCE</scope>
    <source>
        <strain evidence="10">PL_HMW_Pooled</strain>
        <tissue evidence="10">Head</tissue>
    </source>
</reference>
<evidence type="ECO:0000256" key="1">
    <source>
        <dbReference type="ARBA" id="ARBA00001968"/>
    </source>
</evidence>
<dbReference type="GO" id="GO:0016787">
    <property type="term" value="F:hydrolase activity"/>
    <property type="evidence" value="ECO:0007669"/>
    <property type="project" value="UniProtKB-KW"/>
</dbReference>
<dbReference type="PANTHER" id="PTHR22930">
    <property type="match status" value="1"/>
</dbReference>
<evidence type="ECO:0000256" key="3">
    <source>
        <dbReference type="ARBA" id="ARBA00006958"/>
    </source>
</evidence>
<evidence type="ECO:0000256" key="7">
    <source>
        <dbReference type="ARBA" id="ARBA00023242"/>
    </source>
</evidence>
<comment type="caution">
    <text evidence="10">The sequence shown here is derived from an EMBL/GenBank/DDBJ whole genome shotgun (WGS) entry which is preliminary data.</text>
</comment>
<dbReference type="InterPro" id="IPR027806">
    <property type="entry name" value="HARBI1_dom"/>
</dbReference>
<evidence type="ECO:0000256" key="2">
    <source>
        <dbReference type="ARBA" id="ARBA00004123"/>
    </source>
</evidence>
<sequence>MDELCAAFMRLLDHIIQITDIEYDVVAELLDDDDDWEVNEGLLFQNDFHNEIGDVFEAAVGQILLDEIMAVAFGDEEEEMVLELVYGRNDRAIDWRAELPRMEYLRSIEDPYFLKHFRMDKETFEVLLVVIGNHLVENNQLIRLRTELDKCILMVLWILANMDTYRATGITFGVSTGTVHFHYVVVIEALRKLAPRYIKWPSQGERLRMKRIIEERSGYPGIVGFIDGTLIPITAPAIQKERYYDRHQSYSINVQAVCDHNMLFRDVYVGQPGSVHDQRVLERSPLYDILLERQDVIADDEHILGDGACTCMRKLLKPYRDLGNMTLRQRRFNYVHSSLRMHIERAFGRLKGKFRRLIKLYTKRYVYCLDHVMASFVLHNFIILRGRDIDGICIMQPIDHHDEEHLEDVEQEEEEDEDAIRDEEEGGVVEPEARPGRIGEHPLLAVAKVAGSQKREAIADQLYNNLNE</sequence>
<evidence type="ECO:0000256" key="4">
    <source>
        <dbReference type="ARBA" id="ARBA00022722"/>
    </source>
</evidence>
<dbReference type="GO" id="GO:0046872">
    <property type="term" value="F:metal ion binding"/>
    <property type="evidence" value="ECO:0007669"/>
    <property type="project" value="UniProtKB-KW"/>
</dbReference>
<evidence type="ECO:0000313" key="10">
    <source>
        <dbReference type="EMBL" id="KAK3919699.1"/>
    </source>
</evidence>
<keyword evidence="4" id="KW-0540">Nuclease</keyword>
<evidence type="ECO:0000256" key="5">
    <source>
        <dbReference type="ARBA" id="ARBA00022723"/>
    </source>
</evidence>